<keyword evidence="6 11" id="KW-1133">Transmembrane helix</keyword>
<dbReference type="Ensembl" id="ENSOABT00000072770.1">
    <property type="protein sequence ID" value="ENSOABP00000064708.1"/>
    <property type="gene ID" value="ENSOABG00000039886.1"/>
</dbReference>
<evidence type="ECO:0000256" key="12">
    <source>
        <dbReference type="SAM" id="SignalP"/>
    </source>
</evidence>
<feature type="signal peptide" evidence="12">
    <location>
        <begin position="1"/>
        <end position="30"/>
    </location>
</feature>
<evidence type="ECO:0000256" key="4">
    <source>
        <dbReference type="ARBA" id="ARBA00022729"/>
    </source>
</evidence>
<keyword evidence="8" id="KW-1015">Disulfide bond</keyword>
<dbReference type="PANTHER" id="PTHR48423">
    <property type="entry name" value="INTERLEUKIN-27 RECEPTOR SUBUNIT ALPHA"/>
    <property type="match status" value="1"/>
</dbReference>
<sequence>MKFFFLQRNKHGRIIMITWLLLLSLSTTSTQDGQENSVLRCGPQNVTLDYDSFLLKWEDDPSCSVIRDGLVYELQLLTADKPVHNGEVVVTPAQIGSTHSWKWTSHLPSQCARHSVRLRSQYNNQSSPWMQKMLPDQGEILVLPRNQIFKVGSTATFCCTVPDGESIKTMFLLNYKGANVNATKISEHVHSLTVHLDQESENWSDVICEISKGNISGASFHASYPPDDSDLQCETRDLESIDCFWNVGRAANEHPAMERIYQLQGSPCINGHSGKCSQKVEVDTVERNWTLTATNRLGKLELCDRANLTKRVHMVAPEKVAASTVNPRNISLKWSWTVQKYSNFNLTCQVDVSDGDSNTKVFQTENFGVGLTAAVIKDLIPHWDYDVRVRCGTAQHFWKWGDWSKSVKIRTKGDVPDALDVWMKVKEDQTVISWKVPLANQSHGEIFDYKVSWAKTKEKNQSNQTNVSRSNHSLTLTLDPSEEYMVTVTARNINGSSSPSTIIIPRLNLEYVSDKSEVKTSWISGSNGSFFLSWPVSPNASCGYIVDWCPVFGNCTFEWMKVPPNRTHTTIFSKNFEDGRRYLLSIYACTERAPVLLQRREGYVRETKIEGELFKLKNKQEDSAVEVSWEPIPLEKQTASIHGYILYYQDKSGDVFNVSTDDPEATSLTAKNLNISTYNFTVTALTAVGLCGNTSIIVTLNPLADQLIMLTLISLGAVFLILSVSIIICYRHWACIKHKVYPPIPKPVLTDQWLTSPDEHTSHRLHFDQSHYSEVLDVPKLYDKFRPPQPVVSQDYKTFTFSQTRKGYYNKPLKKLQPCLTLPTTGLTSQPGLPTSPINGVFPNPSYNPSYSLVMHGEDREFKSGPEVHERIPFIRSFSGYQPQSPDKTFTTAELEENPESPISCVSTYILLPQKTSN</sequence>
<reference evidence="14" key="3">
    <citation type="submission" date="2025-09" db="UniProtKB">
        <authorList>
            <consortium name="Ensembl"/>
        </authorList>
    </citation>
    <scope>IDENTIFICATION</scope>
</reference>
<keyword evidence="4 12" id="KW-0732">Signal</keyword>
<dbReference type="PANTHER" id="PTHR48423:SF1">
    <property type="entry name" value="INTERLEUKIN-27 RECEPTOR SUBUNIT ALPHA"/>
    <property type="match status" value="1"/>
</dbReference>
<reference evidence="15" key="1">
    <citation type="submission" date="2020-03" db="EMBL/GenBank/DDBJ databases">
        <title>Evolution of repeat sequences and sex chromosomes of tilapia species revealed by chromosome-level genomes.</title>
        <authorList>
            <person name="Xu L."/>
            <person name="Tao W."/>
            <person name="Wang D."/>
            <person name="Zhou Q."/>
        </authorList>
    </citation>
    <scope>NUCLEOTIDE SEQUENCE [LARGE SCALE GENOMIC DNA]</scope>
    <source>
        <strain evidence="15">Israel</strain>
    </source>
</reference>
<feature type="domain" description="Fibronectin type-III" evidence="13">
    <location>
        <begin position="316"/>
        <end position="414"/>
    </location>
</feature>
<evidence type="ECO:0000256" key="5">
    <source>
        <dbReference type="ARBA" id="ARBA00022737"/>
    </source>
</evidence>
<evidence type="ECO:0000256" key="3">
    <source>
        <dbReference type="ARBA" id="ARBA00022692"/>
    </source>
</evidence>
<keyword evidence="7 11" id="KW-0472">Membrane</keyword>
<dbReference type="GO" id="GO:0005886">
    <property type="term" value="C:plasma membrane"/>
    <property type="evidence" value="ECO:0007669"/>
    <property type="project" value="UniProtKB-ARBA"/>
</dbReference>
<dbReference type="InterPro" id="IPR040817">
    <property type="entry name" value="LIFR_D2"/>
</dbReference>
<dbReference type="InterPro" id="IPR013783">
    <property type="entry name" value="Ig-like_fold"/>
</dbReference>
<dbReference type="Pfam" id="PF00041">
    <property type="entry name" value="fn3"/>
    <property type="match status" value="2"/>
</dbReference>
<dbReference type="GO" id="GO:0004896">
    <property type="term" value="F:cytokine receptor activity"/>
    <property type="evidence" value="ECO:0007669"/>
    <property type="project" value="InterPro"/>
</dbReference>
<proteinExistence type="inferred from homology"/>
<evidence type="ECO:0000259" key="13">
    <source>
        <dbReference type="PROSITE" id="PS50853"/>
    </source>
</evidence>
<feature type="chain" id="PRO_5044255488" description="Fibronectin type-III domain-containing protein" evidence="12">
    <location>
        <begin position="31"/>
        <end position="918"/>
    </location>
</feature>
<name>A0AAZ1XAK1_OREAU</name>
<dbReference type="CDD" id="cd00063">
    <property type="entry name" value="FN3"/>
    <property type="match status" value="3"/>
</dbReference>
<accession>A0AAZ1XAK1</accession>
<gene>
    <name evidence="14" type="primary">OSMR</name>
</gene>
<dbReference type="SMART" id="SM00060">
    <property type="entry name" value="FN3"/>
    <property type="match status" value="3"/>
</dbReference>
<feature type="domain" description="Fibronectin type-III" evidence="13">
    <location>
        <begin position="610"/>
        <end position="705"/>
    </location>
</feature>
<organism evidence="14 15">
    <name type="scientific">Oreochromis aureus</name>
    <name type="common">Israeli tilapia</name>
    <name type="synonym">Chromis aureus</name>
    <dbReference type="NCBI Taxonomy" id="47969"/>
    <lineage>
        <taxon>Eukaryota</taxon>
        <taxon>Metazoa</taxon>
        <taxon>Chordata</taxon>
        <taxon>Craniata</taxon>
        <taxon>Vertebrata</taxon>
        <taxon>Euteleostomi</taxon>
        <taxon>Actinopterygii</taxon>
        <taxon>Neopterygii</taxon>
        <taxon>Teleostei</taxon>
        <taxon>Neoteleostei</taxon>
        <taxon>Acanthomorphata</taxon>
        <taxon>Ovalentaria</taxon>
        <taxon>Cichlomorphae</taxon>
        <taxon>Cichliformes</taxon>
        <taxon>Cichlidae</taxon>
        <taxon>African cichlids</taxon>
        <taxon>Pseudocrenilabrinae</taxon>
        <taxon>Oreochromini</taxon>
        <taxon>Oreochromis</taxon>
    </lineage>
</organism>
<protein>
    <recommendedName>
        <fullName evidence="13">Fibronectin type-III domain-containing protein</fullName>
    </recommendedName>
</protein>
<dbReference type="AlphaFoldDB" id="A0AAZ1XAK1"/>
<reference evidence="14" key="2">
    <citation type="submission" date="2025-08" db="UniProtKB">
        <authorList>
            <consortium name="Ensembl"/>
        </authorList>
    </citation>
    <scope>IDENTIFICATION</scope>
</reference>
<evidence type="ECO:0000256" key="1">
    <source>
        <dbReference type="ARBA" id="ARBA00004479"/>
    </source>
</evidence>
<evidence type="ECO:0000313" key="15">
    <source>
        <dbReference type="Proteomes" id="UP000472276"/>
    </source>
</evidence>
<comment type="similarity">
    <text evidence="2">Belongs to the type I cytokine receptor family. Type 2 subfamily.</text>
</comment>
<evidence type="ECO:0000256" key="2">
    <source>
        <dbReference type="ARBA" id="ARBA00008921"/>
    </source>
</evidence>
<feature type="transmembrane region" description="Helical" evidence="11">
    <location>
        <begin position="707"/>
        <end position="730"/>
    </location>
</feature>
<evidence type="ECO:0000256" key="10">
    <source>
        <dbReference type="ARBA" id="ARBA00023180"/>
    </source>
</evidence>
<keyword evidence="10" id="KW-0325">Glycoprotein</keyword>
<comment type="subcellular location">
    <subcellularLocation>
        <location evidence="1">Membrane</location>
        <topology evidence="1">Single-pass type I membrane protein</topology>
    </subcellularLocation>
</comment>
<evidence type="ECO:0000256" key="11">
    <source>
        <dbReference type="SAM" id="Phobius"/>
    </source>
</evidence>
<evidence type="ECO:0000313" key="14">
    <source>
        <dbReference type="Ensembl" id="ENSOABP00000064708.1"/>
    </source>
</evidence>
<dbReference type="SUPFAM" id="SSF49265">
    <property type="entry name" value="Fibronectin type III"/>
    <property type="match status" value="4"/>
</dbReference>
<keyword evidence="15" id="KW-1185">Reference proteome</keyword>
<keyword evidence="3 11" id="KW-0812">Transmembrane</keyword>
<evidence type="ECO:0000256" key="6">
    <source>
        <dbReference type="ARBA" id="ARBA00022989"/>
    </source>
</evidence>
<dbReference type="PROSITE" id="PS50853">
    <property type="entry name" value="FN3"/>
    <property type="match status" value="3"/>
</dbReference>
<feature type="domain" description="Fibronectin type-III" evidence="13">
    <location>
        <begin position="415"/>
        <end position="510"/>
    </location>
</feature>
<dbReference type="InterPro" id="IPR003529">
    <property type="entry name" value="Hematopoietin_rcpt_Gp130_CS"/>
</dbReference>
<dbReference type="Gene3D" id="2.60.40.10">
    <property type="entry name" value="Immunoglobulins"/>
    <property type="match status" value="7"/>
</dbReference>
<evidence type="ECO:0000256" key="8">
    <source>
        <dbReference type="ARBA" id="ARBA00023157"/>
    </source>
</evidence>
<dbReference type="Pfam" id="PF17971">
    <property type="entry name" value="LIFR_D2"/>
    <property type="match status" value="1"/>
</dbReference>
<keyword evidence="9" id="KW-0675">Receptor</keyword>
<dbReference type="InterPro" id="IPR036116">
    <property type="entry name" value="FN3_sf"/>
</dbReference>
<dbReference type="InterPro" id="IPR003961">
    <property type="entry name" value="FN3_dom"/>
</dbReference>
<dbReference type="InterPro" id="IPR052672">
    <property type="entry name" value="Type1_Cytokine_Rcpt_Type2"/>
</dbReference>
<dbReference type="PROSITE" id="PS01353">
    <property type="entry name" value="HEMATOPO_REC_L_F2"/>
    <property type="match status" value="1"/>
</dbReference>
<keyword evidence="5" id="KW-0677">Repeat</keyword>
<evidence type="ECO:0000256" key="9">
    <source>
        <dbReference type="ARBA" id="ARBA00023170"/>
    </source>
</evidence>
<dbReference type="Proteomes" id="UP000472276">
    <property type="component" value="Unassembled WGS sequence"/>
</dbReference>
<evidence type="ECO:0000256" key="7">
    <source>
        <dbReference type="ARBA" id="ARBA00023136"/>
    </source>
</evidence>